<organism evidence="1 2">
    <name type="scientific">Nitrobacter winogradskyi</name>
    <name type="common">Nitrobacter agilis</name>
    <dbReference type="NCBI Taxonomy" id="913"/>
    <lineage>
        <taxon>Bacteria</taxon>
        <taxon>Pseudomonadati</taxon>
        <taxon>Pseudomonadota</taxon>
        <taxon>Alphaproteobacteria</taxon>
        <taxon>Hyphomicrobiales</taxon>
        <taxon>Nitrobacteraceae</taxon>
        <taxon>Nitrobacter</taxon>
    </lineage>
</organism>
<comment type="caution">
    <text evidence="1">The sequence shown here is derived from an EMBL/GenBank/DDBJ whole genome shotgun (WGS) entry which is preliminary data.</text>
</comment>
<dbReference type="AlphaFoldDB" id="A0A4Y3W6S4"/>
<reference evidence="1 2" key="1">
    <citation type="submission" date="2019-06" db="EMBL/GenBank/DDBJ databases">
        <title>Whole genome shotgun sequence of Nitrobacter winogradskyi NBRC 14297.</title>
        <authorList>
            <person name="Hosoyama A."/>
            <person name="Uohara A."/>
            <person name="Ohji S."/>
            <person name="Ichikawa N."/>
        </authorList>
    </citation>
    <scope>NUCLEOTIDE SEQUENCE [LARGE SCALE GENOMIC DNA]</scope>
    <source>
        <strain evidence="1 2">NBRC 14297</strain>
    </source>
</reference>
<evidence type="ECO:0000313" key="2">
    <source>
        <dbReference type="Proteomes" id="UP000318825"/>
    </source>
</evidence>
<proteinExistence type="predicted"/>
<dbReference type="EMBL" id="BJNF01000002">
    <property type="protein sequence ID" value="GEC14288.1"/>
    <property type="molecule type" value="Genomic_DNA"/>
</dbReference>
<evidence type="ECO:0000313" key="1">
    <source>
        <dbReference type="EMBL" id="GEC14288.1"/>
    </source>
</evidence>
<name>A0A4Y3W6S4_NITWI</name>
<dbReference type="Proteomes" id="UP000318825">
    <property type="component" value="Unassembled WGS sequence"/>
</dbReference>
<dbReference type="RefSeq" id="WP_141381859.1">
    <property type="nucleotide sequence ID" value="NZ_BJNF01000002.1"/>
</dbReference>
<sequence>MIKIDEDSYSEGRAAFAAGASLRSIAEQCLAVMEKPGAPGPDNIKVFSGALGFADALLDQIRNPLVAVRDMRP</sequence>
<dbReference type="OrthoDB" id="9963666at2"/>
<protein>
    <submittedName>
        <fullName evidence="1">Uncharacterized protein</fullName>
    </submittedName>
</protein>
<gene>
    <name evidence="1" type="ORF">NWI01_01800</name>
</gene>
<accession>A0A4Y3W6S4</accession>